<evidence type="ECO:0000313" key="2">
    <source>
        <dbReference type="Proteomes" id="UP000812270"/>
    </source>
</evidence>
<dbReference type="Pfam" id="PF16022">
    <property type="entry name" value="DUF4783"/>
    <property type="match status" value="1"/>
</dbReference>
<organism evidence="1 2">
    <name type="scientific">Pinibacter aurantiacus</name>
    <dbReference type="NCBI Taxonomy" id="2851599"/>
    <lineage>
        <taxon>Bacteria</taxon>
        <taxon>Pseudomonadati</taxon>
        <taxon>Bacteroidota</taxon>
        <taxon>Chitinophagia</taxon>
        <taxon>Chitinophagales</taxon>
        <taxon>Chitinophagaceae</taxon>
        <taxon>Pinibacter</taxon>
    </lineage>
</organism>
<gene>
    <name evidence="1" type="ORF">KTO63_12480</name>
</gene>
<dbReference type="Proteomes" id="UP000812270">
    <property type="component" value="Unassembled WGS sequence"/>
</dbReference>
<comment type="caution">
    <text evidence="1">The sequence shown here is derived from an EMBL/GenBank/DDBJ whole genome shotgun (WGS) entry which is preliminary data.</text>
</comment>
<accession>A0A9E2S8T0</accession>
<dbReference type="RefSeq" id="WP_217791622.1">
    <property type="nucleotide sequence ID" value="NZ_JAHSPG010000008.1"/>
</dbReference>
<dbReference type="InterPro" id="IPR031977">
    <property type="entry name" value="DUF4783"/>
</dbReference>
<proteinExistence type="predicted"/>
<name>A0A9E2S8T0_9BACT</name>
<protein>
    <submittedName>
        <fullName evidence="1">DUF4783 domain-containing protein</fullName>
    </submittedName>
</protein>
<reference evidence="1" key="1">
    <citation type="submission" date="2021-06" db="EMBL/GenBank/DDBJ databases">
        <authorList>
            <person name="Huq M.A."/>
        </authorList>
    </citation>
    <scope>NUCLEOTIDE SEQUENCE</scope>
    <source>
        <strain evidence="1">MAH-26</strain>
    </source>
</reference>
<dbReference type="AlphaFoldDB" id="A0A9E2S8T0"/>
<sequence>MKLSIIGLLLTVFLVVNRDPKPEVAEMDSIVTALKYGDAGMLSRFFDSRIDIELPDKSDNFSRVQAQMILKDFFTNNVVQDFEIKHKGEKSGSQYCIGILMTKSGKYRTTLFMKQKGDKQLLQEISFQFTE</sequence>
<evidence type="ECO:0000313" key="1">
    <source>
        <dbReference type="EMBL" id="MBV4357971.1"/>
    </source>
</evidence>
<dbReference type="EMBL" id="JAHSPG010000008">
    <property type="protein sequence ID" value="MBV4357971.1"/>
    <property type="molecule type" value="Genomic_DNA"/>
</dbReference>
<keyword evidence="2" id="KW-1185">Reference proteome</keyword>